<evidence type="ECO:0000313" key="1">
    <source>
        <dbReference type="EMBL" id="TDC77554.1"/>
    </source>
</evidence>
<dbReference type="OrthoDB" id="4823586at2"/>
<dbReference type="Proteomes" id="UP000295345">
    <property type="component" value="Unassembled WGS sequence"/>
</dbReference>
<reference evidence="1 2" key="1">
    <citation type="submission" date="2019-03" db="EMBL/GenBank/DDBJ databases">
        <title>Draft genome sequences of novel Actinobacteria.</title>
        <authorList>
            <person name="Sahin N."/>
            <person name="Ay H."/>
            <person name="Saygin H."/>
        </authorList>
    </citation>
    <scope>NUCLEOTIDE SEQUENCE [LARGE SCALE GENOMIC DNA]</scope>
    <source>
        <strain evidence="1 2">DSM 41900</strain>
    </source>
</reference>
<dbReference type="RefSeq" id="WP_132817022.1">
    <property type="nucleotide sequence ID" value="NZ_SMKI01000051.1"/>
</dbReference>
<gene>
    <name evidence="1" type="ORF">E1283_07020</name>
</gene>
<protein>
    <submittedName>
        <fullName evidence="1">SRPBCC family protein</fullName>
    </submittedName>
</protein>
<evidence type="ECO:0000313" key="2">
    <source>
        <dbReference type="Proteomes" id="UP000295345"/>
    </source>
</evidence>
<name>A0A4R4TNT0_9ACTN</name>
<keyword evidence="2" id="KW-1185">Reference proteome</keyword>
<dbReference type="AlphaFoldDB" id="A0A4R4TNT0"/>
<organism evidence="1 2">
    <name type="scientific">Streptomyces hainanensis</name>
    <dbReference type="NCBI Taxonomy" id="402648"/>
    <lineage>
        <taxon>Bacteria</taxon>
        <taxon>Bacillati</taxon>
        <taxon>Actinomycetota</taxon>
        <taxon>Actinomycetes</taxon>
        <taxon>Kitasatosporales</taxon>
        <taxon>Streptomycetaceae</taxon>
        <taxon>Streptomyces</taxon>
    </lineage>
</organism>
<proteinExistence type="predicted"/>
<accession>A0A4R4TNT0</accession>
<dbReference type="EMBL" id="SMKI01000051">
    <property type="protein sequence ID" value="TDC77554.1"/>
    <property type="molecule type" value="Genomic_DNA"/>
</dbReference>
<sequence>MAPFVVVRRSTLPADEAWRRLTDWPRHGAHLPLTRVTVEPPGPTRPGTLLVARTGIGRFGFDDPMEVVGWRPPADDGRGHCRLEKRGSVVTGWAEIGVCRRDDGSEVAWREEARIRRPPRLFDAPAGWLGRPLFGHLVDALLADAPGPGGSGPGG</sequence>
<comment type="caution">
    <text evidence="1">The sequence shown here is derived from an EMBL/GenBank/DDBJ whole genome shotgun (WGS) entry which is preliminary data.</text>
</comment>
<dbReference type="SUPFAM" id="SSF55961">
    <property type="entry name" value="Bet v1-like"/>
    <property type="match status" value="1"/>
</dbReference>